<dbReference type="Gene3D" id="3.30.70.100">
    <property type="match status" value="2"/>
</dbReference>
<dbReference type="EMBL" id="JAAVTX010000001">
    <property type="protein sequence ID" value="NKE43331.1"/>
    <property type="molecule type" value="Genomic_DNA"/>
</dbReference>
<dbReference type="SUPFAM" id="SSF54909">
    <property type="entry name" value="Dimeric alpha+beta barrel"/>
    <property type="match status" value="2"/>
</dbReference>
<comment type="caution">
    <text evidence="3">The sequence shown here is derived from an EMBL/GenBank/DDBJ whole genome shotgun (WGS) entry which is preliminary data.</text>
</comment>
<dbReference type="InterPro" id="IPR011008">
    <property type="entry name" value="Dimeric_a/b-barrel"/>
</dbReference>
<dbReference type="InterPro" id="IPR051557">
    <property type="entry name" value="NipSnap_domain"/>
</dbReference>
<evidence type="ECO:0000313" key="3">
    <source>
        <dbReference type="EMBL" id="NKE43331.1"/>
    </source>
</evidence>
<comment type="similarity">
    <text evidence="1">Belongs to the NipSnap family.</text>
</comment>
<dbReference type="RefSeq" id="WP_168046258.1">
    <property type="nucleotide sequence ID" value="NZ_JAATJR010000001.1"/>
</dbReference>
<keyword evidence="4" id="KW-1185">Reference proteome</keyword>
<evidence type="ECO:0000259" key="2">
    <source>
        <dbReference type="Pfam" id="PF07978"/>
    </source>
</evidence>
<dbReference type="PANTHER" id="PTHR21017">
    <property type="entry name" value="NIPSNAP-RELATED"/>
    <property type="match status" value="1"/>
</dbReference>
<gene>
    <name evidence="3" type="ORF">HB662_00975</name>
</gene>
<name>A0ABX1ERR9_9PROT</name>
<evidence type="ECO:0000256" key="1">
    <source>
        <dbReference type="ARBA" id="ARBA00005291"/>
    </source>
</evidence>
<evidence type="ECO:0000313" key="4">
    <source>
        <dbReference type="Proteomes" id="UP000765160"/>
    </source>
</evidence>
<dbReference type="Pfam" id="PF07978">
    <property type="entry name" value="NIPSNAP"/>
    <property type="match status" value="1"/>
</dbReference>
<reference evidence="3 4" key="1">
    <citation type="submission" date="2020-03" db="EMBL/GenBank/DDBJ databases">
        <title>Roseomonas selenitidurans sp. nov. isolated from soil.</title>
        <authorList>
            <person name="Liu H."/>
        </authorList>
    </citation>
    <scope>NUCLEOTIDE SEQUENCE [LARGE SCALE GENOMIC DNA]</scope>
    <source>
        <strain evidence="3 4">JCM 15073</strain>
    </source>
</reference>
<feature type="domain" description="NIPSNAP" evidence="2">
    <location>
        <begin position="14"/>
        <end position="106"/>
    </location>
</feature>
<accession>A0ABX1ERR9</accession>
<dbReference type="PANTHER" id="PTHR21017:SF17">
    <property type="entry name" value="PROTEIN NIPSNAP"/>
    <property type="match status" value="1"/>
</dbReference>
<proteinExistence type="inferred from homology"/>
<organism evidence="3 4">
    <name type="scientific">Falsiroseomonas frigidaquae</name>
    <dbReference type="NCBI Taxonomy" id="487318"/>
    <lineage>
        <taxon>Bacteria</taxon>
        <taxon>Pseudomonadati</taxon>
        <taxon>Pseudomonadota</taxon>
        <taxon>Alphaproteobacteria</taxon>
        <taxon>Acetobacterales</taxon>
        <taxon>Roseomonadaceae</taxon>
        <taxon>Falsiroseomonas</taxon>
    </lineage>
</organism>
<protein>
    <recommendedName>
        <fullName evidence="2">NIPSNAP domain-containing protein</fullName>
    </recommendedName>
</protein>
<dbReference type="InterPro" id="IPR012577">
    <property type="entry name" value="NIPSNAP"/>
</dbReference>
<dbReference type="Proteomes" id="UP000765160">
    <property type="component" value="Unassembled WGS sequence"/>
</dbReference>
<sequence>MREKIKGVRRMVDELRIYTLRPGAMPAYLGLAERVAVPVRGDRYGTLLGFWANEVGAANAVVNLWRHETLETRKALRRELEALPEWRDRYLAGVRPLMLRQVVRFLDAVLPLAQPATPGPHWYEQRLFQTRPGEAGALAEALAREGEPGQIAVWTSFAGPINEVVQLLAHADPAARLATSLHARDGVLARHASRIQEVETSLMRPAPHSPLR</sequence>